<organism evidence="2 3">
    <name type="scientific">Pleuronectes platessa</name>
    <name type="common">European plaice</name>
    <dbReference type="NCBI Taxonomy" id="8262"/>
    <lineage>
        <taxon>Eukaryota</taxon>
        <taxon>Metazoa</taxon>
        <taxon>Chordata</taxon>
        <taxon>Craniata</taxon>
        <taxon>Vertebrata</taxon>
        <taxon>Euteleostomi</taxon>
        <taxon>Actinopterygii</taxon>
        <taxon>Neopterygii</taxon>
        <taxon>Teleostei</taxon>
        <taxon>Neoteleostei</taxon>
        <taxon>Acanthomorphata</taxon>
        <taxon>Carangaria</taxon>
        <taxon>Pleuronectiformes</taxon>
        <taxon>Pleuronectoidei</taxon>
        <taxon>Pleuronectidae</taxon>
        <taxon>Pleuronectes</taxon>
    </lineage>
</organism>
<comment type="caution">
    <text evidence="2">The sequence shown here is derived from an EMBL/GenBank/DDBJ whole genome shotgun (WGS) entry which is preliminary data.</text>
</comment>
<feature type="compositionally biased region" description="Polar residues" evidence="1">
    <location>
        <begin position="98"/>
        <end position="116"/>
    </location>
</feature>
<feature type="compositionally biased region" description="Polar residues" evidence="1">
    <location>
        <begin position="138"/>
        <end position="149"/>
    </location>
</feature>
<evidence type="ECO:0000256" key="1">
    <source>
        <dbReference type="SAM" id="MobiDB-lite"/>
    </source>
</evidence>
<dbReference type="Proteomes" id="UP001153269">
    <property type="component" value="Unassembled WGS sequence"/>
</dbReference>
<sequence length="169" mass="18569">MVCDVEDVDDGVTVTKSQPEPRSIPSQHPPPPPGTTPPTPLLSAPELAWEKEAESLTSRTVRLRGADKQRPNRAQQVNVKKRERTPLRSAFQGHTKGRPTSFTTETGSLDTTSVPRSNPIPNPLFLSLPTPTHHRQNRGPSPNRQQHVVTRSILGDSAGSWRPKTCGPR</sequence>
<feature type="compositionally biased region" description="Pro residues" evidence="1">
    <location>
        <begin position="27"/>
        <end position="40"/>
    </location>
</feature>
<protein>
    <submittedName>
        <fullName evidence="2">Uncharacterized protein</fullName>
    </submittedName>
</protein>
<evidence type="ECO:0000313" key="3">
    <source>
        <dbReference type="Proteomes" id="UP001153269"/>
    </source>
</evidence>
<dbReference type="AlphaFoldDB" id="A0A9N7TUB3"/>
<dbReference type="EMBL" id="CADEAL010000378">
    <property type="protein sequence ID" value="CAB1419286.1"/>
    <property type="molecule type" value="Genomic_DNA"/>
</dbReference>
<keyword evidence="3" id="KW-1185">Reference proteome</keyword>
<gene>
    <name evidence="2" type="ORF">PLEPLA_LOCUS7114</name>
</gene>
<evidence type="ECO:0000313" key="2">
    <source>
        <dbReference type="EMBL" id="CAB1419286.1"/>
    </source>
</evidence>
<reference evidence="2" key="1">
    <citation type="submission" date="2020-03" db="EMBL/GenBank/DDBJ databases">
        <authorList>
            <person name="Weist P."/>
        </authorList>
    </citation>
    <scope>NUCLEOTIDE SEQUENCE</scope>
</reference>
<feature type="non-terminal residue" evidence="2">
    <location>
        <position position="1"/>
    </location>
</feature>
<proteinExistence type="predicted"/>
<accession>A0A9N7TUB3</accession>
<name>A0A9N7TUB3_PLEPL</name>
<feature type="compositionally biased region" description="Acidic residues" evidence="1">
    <location>
        <begin position="1"/>
        <end position="10"/>
    </location>
</feature>
<feature type="region of interest" description="Disordered" evidence="1">
    <location>
        <begin position="1"/>
        <end position="169"/>
    </location>
</feature>